<feature type="binding site" evidence="10">
    <location>
        <position position="76"/>
    </location>
    <ligand>
        <name>[4Fe-4S] cluster</name>
        <dbReference type="ChEBI" id="CHEBI:49883"/>
        <label>1</label>
    </ligand>
</feature>
<keyword evidence="7 10" id="KW-0408">Iron</keyword>
<dbReference type="Proteomes" id="UP001059295">
    <property type="component" value="Chromosome"/>
</dbReference>
<evidence type="ECO:0000256" key="5">
    <source>
        <dbReference type="ARBA" id="ARBA00022967"/>
    </source>
</evidence>
<comment type="cofactor">
    <cofactor evidence="10">
        <name>[4Fe-4S] cluster</name>
        <dbReference type="ChEBI" id="CHEBI:49883"/>
    </cofactor>
    <text evidence="10">Binds 3 [4Fe-4S] clusters.</text>
</comment>
<comment type="subcellular location">
    <subcellularLocation>
        <location evidence="10">Cell membrane</location>
    </subcellularLocation>
</comment>
<evidence type="ECO:0000259" key="12">
    <source>
        <dbReference type="PROSITE" id="PS51656"/>
    </source>
</evidence>
<keyword evidence="10" id="KW-1003">Cell membrane</keyword>
<dbReference type="SUPFAM" id="SSF54862">
    <property type="entry name" value="4Fe-4S ferredoxins"/>
    <property type="match status" value="1"/>
</dbReference>
<dbReference type="EC" id="7.-.-.-" evidence="10"/>
<evidence type="ECO:0000256" key="6">
    <source>
        <dbReference type="ARBA" id="ARBA00022982"/>
    </source>
</evidence>
<evidence type="ECO:0000256" key="9">
    <source>
        <dbReference type="ARBA" id="ARBA00023136"/>
    </source>
</evidence>
<feature type="binding site" evidence="10">
    <location>
        <position position="149"/>
    </location>
    <ligand>
        <name>[4Fe-4S] cluster</name>
        <dbReference type="ChEBI" id="CHEBI:49883"/>
        <label>2</label>
    </ligand>
</feature>
<dbReference type="Pfam" id="PF12838">
    <property type="entry name" value="Fer4_7"/>
    <property type="match status" value="2"/>
</dbReference>
<keyword evidence="6 10" id="KW-0249">Electron transport</keyword>
<dbReference type="PROSITE" id="PS51379">
    <property type="entry name" value="4FE4S_FER_2"/>
    <property type="match status" value="3"/>
</dbReference>
<comment type="function">
    <text evidence="10">Part of a membrane-bound complex that couples electron transfer with translocation of ions across the membrane.</text>
</comment>
<feature type="binding site" evidence="10">
    <location>
        <position position="58"/>
    </location>
    <ligand>
        <name>[4Fe-4S] cluster</name>
        <dbReference type="ChEBI" id="CHEBI:49883"/>
        <label>1</label>
    </ligand>
</feature>
<evidence type="ECO:0000256" key="7">
    <source>
        <dbReference type="ARBA" id="ARBA00023004"/>
    </source>
</evidence>
<feature type="binding site" evidence="10">
    <location>
        <position position="143"/>
    </location>
    <ligand>
        <name>[4Fe-4S] cluster</name>
        <dbReference type="ChEBI" id="CHEBI:49883"/>
        <label>2</label>
    </ligand>
</feature>
<dbReference type="EMBL" id="CP102294">
    <property type="protein sequence ID" value="UWN57466.1"/>
    <property type="molecule type" value="Genomic_DNA"/>
</dbReference>
<dbReference type="GeneID" id="82890357"/>
<accession>A0ABY5V1U8</accession>
<dbReference type="PANTHER" id="PTHR43560">
    <property type="entry name" value="ION-TRANSLOCATING OXIDOREDUCTASE COMPLEX SUBUNIT B"/>
    <property type="match status" value="1"/>
</dbReference>
<dbReference type="Pfam" id="PF04060">
    <property type="entry name" value="FeS"/>
    <property type="match status" value="1"/>
</dbReference>
<dbReference type="PROSITE" id="PS00198">
    <property type="entry name" value="4FE4S_FER_1"/>
    <property type="match status" value="2"/>
</dbReference>
<evidence type="ECO:0000256" key="3">
    <source>
        <dbReference type="ARBA" id="ARBA00022723"/>
    </source>
</evidence>
<keyword evidence="5 10" id="KW-1278">Translocase</keyword>
<sequence length="291" mass="30210">MSEVLLFTVLTLCIVGVLAAVVLYFVAQKFKVYEDPRIDAVESMLPGANCGGCGYPGCRGLADALVGSDDLSSLYCTAGGAETMRKIAEYLGKVAPEKEPAVAVVRCNGNCEKRPRTNIYDGAASCAIEATLYGGETGCSYGCLGGGDCVSACAFGALSIDLRSGLPVVNEALCTACGACVKACPKGIIELRKKGMKGRRVYVGCVNKDKGAIARKACASACIGCGKCQKTCSFDAITLQNNLAYIDADKCRLCRKCVEECPTGAILQVNFPARPAPSGTEIKASTSAPSV</sequence>
<evidence type="ECO:0000256" key="2">
    <source>
        <dbReference type="ARBA" id="ARBA00022485"/>
    </source>
</evidence>
<dbReference type="InterPro" id="IPR050395">
    <property type="entry name" value="4Fe4S_Ferredoxin_RnfB"/>
</dbReference>
<proteinExistence type="inferred from homology"/>
<evidence type="ECO:0000256" key="4">
    <source>
        <dbReference type="ARBA" id="ARBA00022737"/>
    </source>
</evidence>
<feature type="binding site" evidence="10">
    <location>
        <position position="177"/>
    </location>
    <ligand>
        <name>[4Fe-4S] cluster</name>
        <dbReference type="ChEBI" id="CHEBI:49883"/>
        <label>3</label>
    </ligand>
</feature>
<feature type="domain" description="4Fe-4S" evidence="12">
    <location>
        <begin position="33"/>
        <end position="93"/>
    </location>
</feature>
<evidence type="ECO:0000259" key="11">
    <source>
        <dbReference type="PROSITE" id="PS51379"/>
    </source>
</evidence>
<comment type="similarity">
    <text evidence="10">Belongs to the 4Fe4S bacterial-type ferredoxin family. RnfB subfamily.</text>
</comment>
<feature type="domain" description="4Fe-4S ferredoxin-type" evidence="11">
    <location>
        <begin position="242"/>
        <end position="272"/>
    </location>
</feature>
<dbReference type="CDD" id="cd10549">
    <property type="entry name" value="MtMvhB_like"/>
    <property type="match status" value="1"/>
</dbReference>
<keyword evidence="2 10" id="KW-0004">4Fe-4S</keyword>
<feature type="binding site" evidence="10">
    <location>
        <position position="50"/>
    </location>
    <ligand>
        <name>[4Fe-4S] cluster</name>
        <dbReference type="ChEBI" id="CHEBI:49883"/>
        <label>1</label>
    </ligand>
</feature>
<keyword evidence="14" id="KW-1185">Reference proteome</keyword>
<evidence type="ECO:0000313" key="13">
    <source>
        <dbReference type="EMBL" id="UWN57466.1"/>
    </source>
</evidence>
<feature type="region of interest" description="Hydrophobic" evidence="10">
    <location>
        <begin position="1"/>
        <end position="27"/>
    </location>
</feature>
<organism evidence="13 14">
    <name type="scientific">Alistipes ihumii AP11</name>
    <dbReference type="NCBI Taxonomy" id="1211813"/>
    <lineage>
        <taxon>Bacteria</taxon>
        <taxon>Pseudomonadati</taxon>
        <taxon>Bacteroidota</taxon>
        <taxon>Bacteroidia</taxon>
        <taxon>Bacteroidales</taxon>
        <taxon>Rikenellaceae</taxon>
        <taxon>Alistipes</taxon>
    </lineage>
</organism>
<feature type="binding site" evidence="10">
    <location>
        <position position="174"/>
    </location>
    <ligand>
        <name>[4Fe-4S] cluster</name>
        <dbReference type="ChEBI" id="CHEBI:49883"/>
        <label>3</label>
    </ligand>
</feature>
<keyword evidence="9 10" id="KW-0472">Membrane</keyword>
<feature type="domain" description="4Fe-4S ferredoxin-type" evidence="11">
    <location>
        <begin position="211"/>
        <end position="241"/>
    </location>
</feature>
<protein>
    <recommendedName>
        <fullName evidence="10">Ion-translocating oxidoreductase complex subunit B</fullName>
        <ecNumber evidence="10">7.-.-.-</ecNumber>
    </recommendedName>
    <alternativeName>
        <fullName evidence="10">Rnf electron transport complex subunit B</fullName>
    </alternativeName>
</protein>
<keyword evidence="1 10" id="KW-0813">Transport</keyword>
<name>A0ABY5V1U8_9BACT</name>
<feature type="binding site" evidence="10">
    <location>
        <position position="53"/>
    </location>
    <ligand>
        <name>[4Fe-4S] cluster</name>
        <dbReference type="ChEBI" id="CHEBI:49883"/>
        <label>1</label>
    </ligand>
</feature>
<keyword evidence="4 10" id="KW-0677">Repeat</keyword>
<dbReference type="InterPro" id="IPR017900">
    <property type="entry name" value="4Fe4S_Fe_S_CS"/>
</dbReference>
<dbReference type="InterPro" id="IPR017896">
    <property type="entry name" value="4Fe4S_Fe-S-bd"/>
</dbReference>
<dbReference type="NCBIfam" id="NF005504">
    <property type="entry name" value="PRK07118.1-3"/>
    <property type="match status" value="1"/>
</dbReference>
<feature type="binding site" evidence="10">
    <location>
        <position position="180"/>
    </location>
    <ligand>
        <name>[4Fe-4S] cluster</name>
        <dbReference type="ChEBI" id="CHEBI:49883"/>
        <label>3</label>
    </ligand>
</feature>
<gene>
    <name evidence="10" type="primary">rnfB</name>
    <name evidence="13" type="ORF">NQ491_01445</name>
</gene>
<reference evidence="13" key="1">
    <citation type="journal article" date="2022" name="Cell">
        <title>Design, construction, and in vivo augmentation of a complex gut microbiome.</title>
        <authorList>
            <person name="Cheng A.G."/>
            <person name="Ho P.Y."/>
            <person name="Aranda-Diaz A."/>
            <person name="Jain S."/>
            <person name="Yu F.B."/>
            <person name="Meng X."/>
            <person name="Wang M."/>
            <person name="Iakiviak M."/>
            <person name="Nagashima K."/>
            <person name="Zhao A."/>
            <person name="Murugkar P."/>
            <person name="Patil A."/>
            <person name="Atabakhsh K."/>
            <person name="Weakley A."/>
            <person name="Yan J."/>
            <person name="Brumbaugh A.R."/>
            <person name="Higginbottom S."/>
            <person name="Dimas A."/>
            <person name="Shiver A.L."/>
            <person name="Deutschbauer A."/>
            <person name="Neff N."/>
            <person name="Sonnenburg J.L."/>
            <person name="Huang K.C."/>
            <person name="Fischbach M.A."/>
        </authorList>
    </citation>
    <scope>NUCLEOTIDE SEQUENCE</scope>
    <source>
        <strain evidence="13">AP11</strain>
    </source>
</reference>
<dbReference type="HAMAP" id="MF_00463">
    <property type="entry name" value="RsxB_RnfB"/>
    <property type="match status" value="1"/>
</dbReference>
<feature type="binding site" evidence="10">
    <location>
        <position position="139"/>
    </location>
    <ligand>
        <name>[4Fe-4S] cluster</name>
        <dbReference type="ChEBI" id="CHEBI:49883"/>
        <label>2</label>
    </ligand>
</feature>
<feature type="binding site" evidence="10">
    <location>
        <position position="184"/>
    </location>
    <ligand>
        <name>[4Fe-4S] cluster</name>
        <dbReference type="ChEBI" id="CHEBI:49883"/>
        <label>2</label>
    </ligand>
</feature>
<keyword evidence="8 10" id="KW-0411">Iron-sulfur</keyword>
<dbReference type="InterPro" id="IPR007202">
    <property type="entry name" value="4Fe-4S_dom"/>
</dbReference>
<dbReference type="Gene3D" id="1.10.15.40">
    <property type="entry name" value="Electron transport complex subunit B, putative Fe-S cluster"/>
    <property type="match status" value="1"/>
</dbReference>
<dbReference type="PROSITE" id="PS51656">
    <property type="entry name" value="4FE4S"/>
    <property type="match status" value="1"/>
</dbReference>
<evidence type="ECO:0000313" key="14">
    <source>
        <dbReference type="Proteomes" id="UP001059295"/>
    </source>
</evidence>
<dbReference type="InterPro" id="IPR010207">
    <property type="entry name" value="Elect_transpt_cplx_RnfB/RsxB"/>
</dbReference>
<feature type="binding site" evidence="10">
    <location>
        <position position="153"/>
    </location>
    <ligand>
        <name>[4Fe-4S] cluster</name>
        <dbReference type="ChEBI" id="CHEBI:49883"/>
        <label>3</label>
    </ligand>
</feature>
<comment type="subunit">
    <text evidence="10">The complex is composed of six subunits: RnfA, RnfB, RnfC, RnfD, RnfE and RnfG.</text>
</comment>
<evidence type="ECO:0000256" key="8">
    <source>
        <dbReference type="ARBA" id="ARBA00023014"/>
    </source>
</evidence>
<evidence type="ECO:0000256" key="1">
    <source>
        <dbReference type="ARBA" id="ARBA00022448"/>
    </source>
</evidence>
<comment type="caution">
    <text evidence="10">Lacks conserved residue(s) required for the propagation of feature annotation.</text>
</comment>
<dbReference type="Gene3D" id="3.30.70.20">
    <property type="match status" value="2"/>
</dbReference>
<dbReference type="RefSeq" id="WP_034282617.1">
    <property type="nucleotide sequence ID" value="NZ_CAPH01000006.1"/>
</dbReference>
<dbReference type="PANTHER" id="PTHR43560:SF1">
    <property type="entry name" value="ION-TRANSLOCATING OXIDOREDUCTASE COMPLEX SUBUNIT B"/>
    <property type="match status" value="1"/>
</dbReference>
<evidence type="ECO:0000256" key="10">
    <source>
        <dbReference type="HAMAP-Rule" id="MF_00463"/>
    </source>
</evidence>
<feature type="domain" description="4Fe-4S ferredoxin-type" evidence="11">
    <location>
        <begin position="165"/>
        <end position="194"/>
    </location>
</feature>
<keyword evidence="3 10" id="KW-0479">Metal-binding</keyword>